<name>A0ABY7K359_9ACTN</name>
<feature type="compositionally biased region" description="Low complexity" evidence="7">
    <location>
        <begin position="333"/>
        <end position="348"/>
    </location>
</feature>
<keyword evidence="2 9" id="KW-0723">Serine/threonine-protein kinase</keyword>
<keyword evidence="4" id="KW-0547">Nucleotide-binding</keyword>
<dbReference type="EC" id="2.7.11.1" evidence="1"/>
<dbReference type="SMART" id="SM00220">
    <property type="entry name" value="S_TKc"/>
    <property type="match status" value="1"/>
</dbReference>
<feature type="compositionally biased region" description="Low complexity" evidence="7">
    <location>
        <begin position="585"/>
        <end position="618"/>
    </location>
</feature>
<evidence type="ECO:0000256" key="2">
    <source>
        <dbReference type="ARBA" id="ARBA00022527"/>
    </source>
</evidence>
<evidence type="ECO:0000256" key="6">
    <source>
        <dbReference type="ARBA" id="ARBA00022840"/>
    </source>
</evidence>
<keyword evidence="5 9" id="KW-0418">Kinase</keyword>
<evidence type="ECO:0000259" key="8">
    <source>
        <dbReference type="PROSITE" id="PS50011"/>
    </source>
</evidence>
<evidence type="ECO:0000256" key="1">
    <source>
        <dbReference type="ARBA" id="ARBA00012513"/>
    </source>
</evidence>
<proteinExistence type="predicted"/>
<feature type="compositionally biased region" description="Low complexity" evidence="7">
    <location>
        <begin position="380"/>
        <end position="399"/>
    </location>
</feature>
<keyword evidence="6" id="KW-0067">ATP-binding</keyword>
<sequence length="816" mass="84556">MFPGFVETFEIGVGSLATVYRAREIDTGRLVALKLLNVRDASARAIESFERESVALGSLSSHPNIVTLFRTFRTADGRPVLVLELCSGAIADRLHGGVGLPVQDAVSIGIKIAGALETAHRGGILHRDVKPQNILVTEFGEPALADFGVAMLQSSTQTTAGLFDFTTLHAAPELLEGGGTSAATDVYELASSLYQLIAGQSAFRAYDGESPASVILRILRDPVRPLMGTGVPMQLSDLLIRAMSKDKDHRPPTASEFAGELANVEVSQGWPRTQFLIRGPASTASGWVPDIMRMPDVIAHDTAPAANRAPGPAPVAAAPPMPARAVPPGPAGPAGQPVPVAPPAGWQPAPQPSIPAAATPPPVGPPPVGPPPVGPPPVATTPFAATPVAATQPGIAGQQPPGPAMPPAQTGPIPPAGFPPPGEFPPPTGLPIGSFPPPSGPPVIPLPPAALPADAPSPVRGADRLPMPNAQAPADSVSPPVVQPPEPPQPEPPQPEPAVVVPEAVAPVWSEPVAHESAALQAHAEVAAHRPAPEALPKQVAPEPVAPEAVAPEPAAPEPAAVEPERPWRVPIDIDDDTALGFEMPRPAARPADPGPVVDWTPSVPAAAEPAPQVQAPSEAPPLEPEPAFEPEPMFEPVQTRHAPALATSWWSPVAPPGDDGQPAEQFPIPPSDSRAAAGGAPTAGAQGVPTWAVRSPNPQFVASAPQFVGDISIDPNYLRPRLTVRAGLSSLTVDEQHLTMRSMLHRERLPWSQVTSFEPHFPDGNTGPTAKGVLVALTPAGAIELPATRRQGGELRHVHALLDAYRVRAQQFANG</sequence>
<dbReference type="PROSITE" id="PS00108">
    <property type="entry name" value="PROTEIN_KINASE_ST"/>
    <property type="match status" value="1"/>
</dbReference>
<dbReference type="InterPro" id="IPR008271">
    <property type="entry name" value="Ser/Thr_kinase_AS"/>
</dbReference>
<feature type="compositionally biased region" description="Low complexity" evidence="7">
    <location>
        <begin position="540"/>
        <end position="562"/>
    </location>
</feature>
<feature type="region of interest" description="Disordered" evidence="7">
    <location>
        <begin position="303"/>
        <end position="498"/>
    </location>
</feature>
<evidence type="ECO:0000313" key="9">
    <source>
        <dbReference type="EMBL" id="WAX59275.1"/>
    </source>
</evidence>
<evidence type="ECO:0000313" key="10">
    <source>
        <dbReference type="Proteomes" id="UP001164693"/>
    </source>
</evidence>
<feature type="compositionally biased region" description="Pro residues" evidence="7">
    <location>
        <begin position="349"/>
        <end position="379"/>
    </location>
</feature>
<keyword evidence="10" id="KW-1185">Reference proteome</keyword>
<gene>
    <name evidence="9" type="ORF">M6B22_05410</name>
</gene>
<dbReference type="Proteomes" id="UP001164693">
    <property type="component" value="Chromosome"/>
</dbReference>
<feature type="region of interest" description="Disordered" evidence="7">
    <location>
        <begin position="521"/>
        <end position="632"/>
    </location>
</feature>
<evidence type="ECO:0000256" key="3">
    <source>
        <dbReference type="ARBA" id="ARBA00022679"/>
    </source>
</evidence>
<dbReference type="EMBL" id="CP097463">
    <property type="protein sequence ID" value="WAX59275.1"/>
    <property type="molecule type" value="Genomic_DNA"/>
</dbReference>
<dbReference type="InterPro" id="IPR011009">
    <property type="entry name" value="Kinase-like_dom_sf"/>
</dbReference>
<feature type="domain" description="Protein kinase" evidence="8">
    <location>
        <begin position="5"/>
        <end position="276"/>
    </location>
</feature>
<dbReference type="CDD" id="cd14014">
    <property type="entry name" value="STKc_PknB_like"/>
    <property type="match status" value="1"/>
</dbReference>
<feature type="region of interest" description="Disordered" evidence="7">
    <location>
        <begin position="649"/>
        <end position="688"/>
    </location>
</feature>
<evidence type="ECO:0000256" key="5">
    <source>
        <dbReference type="ARBA" id="ARBA00022777"/>
    </source>
</evidence>
<dbReference type="SUPFAM" id="SSF56112">
    <property type="entry name" value="Protein kinase-like (PK-like)"/>
    <property type="match status" value="1"/>
</dbReference>
<feature type="compositionally biased region" description="Pro residues" evidence="7">
    <location>
        <begin position="481"/>
        <end position="496"/>
    </location>
</feature>
<feature type="compositionally biased region" description="Pro residues" evidence="7">
    <location>
        <begin position="311"/>
        <end position="331"/>
    </location>
</feature>
<dbReference type="GO" id="GO:0004674">
    <property type="term" value="F:protein serine/threonine kinase activity"/>
    <property type="evidence" value="ECO:0007669"/>
    <property type="project" value="UniProtKB-KW"/>
</dbReference>
<dbReference type="PROSITE" id="PS50011">
    <property type="entry name" value="PROTEIN_KINASE_DOM"/>
    <property type="match status" value="1"/>
</dbReference>
<keyword evidence="3" id="KW-0808">Transferase</keyword>
<feature type="compositionally biased region" description="Low complexity" evidence="7">
    <location>
        <begin position="676"/>
        <end position="688"/>
    </location>
</feature>
<dbReference type="PANTHER" id="PTHR43289:SF6">
    <property type="entry name" value="SERINE_THREONINE-PROTEIN KINASE NEKL-3"/>
    <property type="match status" value="1"/>
</dbReference>
<dbReference type="Pfam" id="PF00069">
    <property type="entry name" value="Pkinase"/>
    <property type="match status" value="1"/>
</dbReference>
<accession>A0ABY7K359</accession>
<evidence type="ECO:0000256" key="4">
    <source>
        <dbReference type="ARBA" id="ARBA00022741"/>
    </source>
</evidence>
<evidence type="ECO:0000256" key="7">
    <source>
        <dbReference type="SAM" id="MobiDB-lite"/>
    </source>
</evidence>
<dbReference type="Gene3D" id="1.10.510.10">
    <property type="entry name" value="Transferase(Phosphotransferase) domain 1"/>
    <property type="match status" value="1"/>
</dbReference>
<feature type="compositionally biased region" description="Low complexity" evidence="7">
    <location>
        <begin position="470"/>
        <end position="480"/>
    </location>
</feature>
<protein>
    <recommendedName>
        <fullName evidence="1">non-specific serine/threonine protein kinase</fullName>
        <ecNumber evidence="1">2.7.11.1</ecNumber>
    </recommendedName>
</protein>
<organism evidence="9 10">
    <name type="scientific">Jatrophihabitans cynanchi</name>
    <dbReference type="NCBI Taxonomy" id="2944128"/>
    <lineage>
        <taxon>Bacteria</taxon>
        <taxon>Bacillati</taxon>
        <taxon>Actinomycetota</taxon>
        <taxon>Actinomycetes</taxon>
        <taxon>Jatrophihabitantales</taxon>
        <taxon>Jatrophihabitantaceae</taxon>
        <taxon>Jatrophihabitans</taxon>
    </lineage>
</organism>
<feature type="compositionally biased region" description="Pro residues" evidence="7">
    <location>
        <begin position="412"/>
        <end position="450"/>
    </location>
</feature>
<feature type="compositionally biased region" description="Pro residues" evidence="7">
    <location>
        <begin position="619"/>
        <end position="630"/>
    </location>
</feature>
<dbReference type="PANTHER" id="PTHR43289">
    <property type="entry name" value="MITOGEN-ACTIVATED PROTEIN KINASE KINASE KINASE 20-RELATED"/>
    <property type="match status" value="1"/>
</dbReference>
<reference evidence="9" key="1">
    <citation type="submission" date="2022-05" db="EMBL/GenBank/DDBJ databases">
        <title>Jatrophihabitans sp. SB3-54 whole genome sequence.</title>
        <authorList>
            <person name="Suh M.K."/>
            <person name="Eom M.K."/>
            <person name="Kim J.S."/>
            <person name="Kim H.S."/>
            <person name="Do H.E."/>
            <person name="Shin Y.K."/>
            <person name="Lee J.-S."/>
        </authorList>
    </citation>
    <scope>NUCLEOTIDE SEQUENCE</scope>
    <source>
        <strain evidence="9">SB3-54</strain>
    </source>
</reference>
<dbReference type="InterPro" id="IPR000719">
    <property type="entry name" value="Prot_kinase_dom"/>
</dbReference>